<evidence type="ECO:0000256" key="1">
    <source>
        <dbReference type="ARBA" id="ARBA00000189"/>
    </source>
</evidence>
<keyword evidence="17" id="KW-0812">Transmembrane</keyword>
<evidence type="ECO:0000256" key="11">
    <source>
        <dbReference type="PIRSR" id="PIRSR600823-1"/>
    </source>
</evidence>
<dbReference type="InterPro" id="IPR019794">
    <property type="entry name" value="Peroxidases_AS"/>
</dbReference>
<dbReference type="PROSITE" id="PS00436">
    <property type="entry name" value="PEROXIDASE_2"/>
    <property type="match status" value="1"/>
</dbReference>
<dbReference type="Pfam" id="PF00141">
    <property type="entry name" value="peroxidase"/>
    <property type="match status" value="1"/>
</dbReference>
<dbReference type="Gene3D" id="1.10.520.10">
    <property type="match status" value="1"/>
</dbReference>
<keyword evidence="7 13" id="KW-0479">Metal-binding</keyword>
<dbReference type="PROSITE" id="PS00435">
    <property type="entry name" value="PEROXIDASE_1"/>
    <property type="match status" value="1"/>
</dbReference>
<evidence type="ECO:0000256" key="4">
    <source>
        <dbReference type="ARBA" id="ARBA00012313"/>
    </source>
</evidence>
<comment type="caution">
    <text evidence="19">The sequence shown here is derived from an EMBL/GenBank/DDBJ whole genome shotgun (WGS) entry which is preliminary data.</text>
</comment>
<keyword evidence="6" id="KW-0349">Heme</keyword>
<gene>
    <name evidence="19" type="ORF">MERR_LOCUS2425</name>
</gene>
<evidence type="ECO:0000256" key="6">
    <source>
        <dbReference type="ARBA" id="ARBA00022617"/>
    </source>
</evidence>
<dbReference type="CDD" id="cd00693">
    <property type="entry name" value="secretory_peroxidase"/>
    <property type="match status" value="1"/>
</dbReference>
<feature type="binding site" evidence="13">
    <location>
        <position position="150"/>
    </location>
    <ligand>
        <name>Ca(2+)</name>
        <dbReference type="ChEBI" id="CHEBI:29108"/>
        <label>1</label>
    </ligand>
</feature>
<feature type="disulfide bond" evidence="15">
    <location>
        <begin position="196"/>
        <end position="428"/>
    </location>
</feature>
<feature type="site" description="Transition state stabilizer" evidence="14">
    <location>
        <position position="138"/>
    </location>
</feature>
<feature type="domain" description="Plant heme peroxidase family profile" evidence="18">
    <location>
        <begin position="101"/>
        <end position="432"/>
    </location>
</feature>
<dbReference type="PRINTS" id="PR00461">
    <property type="entry name" value="PLPEROXIDASE"/>
</dbReference>
<feature type="binding site" evidence="13">
    <location>
        <position position="333"/>
    </location>
    <ligand>
        <name>Ca(2+)</name>
        <dbReference type="ChEBI" id="CHEBI:29108"/>
        <label>2</label>
    </ligand>
</feature>
<evidence type="ECO:0000256" key="7">
    <source>
        <dbReference type="ARBA" id="ARBA00022723"/>
    </source>
</evidence>
<comment type="catalytic activity">
    <reaction evidence="1">
        <text>2 a phenolic donor + H2O2 = 2 a phenolic radical donor + 2 H2O</text>
        <dbReference type="Rhea" id="RHEA:56136"/>
        <dbReference type="ChEBI" id="CHEBI:15377"/>
        <dbReference type="ChEBI" id="CHEBI:16240"/>
        <dbReference type="ChEBI" id="CHEBI:139520"/>
        <dbReference type="ChEBI" id="CHEBI:139521"/>
        <dbReference type="EC" id="1.11.1.7"/>
    </reaction>
</comment>
<feature type="region of interest" description="Disordered" evidence="16">
    <location>
        <begin position="316"/>
        <end position="338"/>
    </location>
</feature>
<keyword evidence="13" id="KW-0106">Calcium</keyword>
<protein>
    <recommendedName>
        <fullName evidence="4">peroxidase</fullName>
        <ecNumber evidence="4">1.11.1.7</ecNumber>
    </recommendedName>
</protein>
<feature type="binding site" description="axial binding residue" evidence="13">
    <location>
        <position position="275"/>
    </location>
    <ligand>
        <name>heme b</name>
        <dbReference type="ChEBI" id="CHEBI:60344"/>
    </ligand>
    <ligandPart>
        <name>Fe</name>
        <dbReference type="ChEBI" id="CHEBI:18248"/>
    </ligandPart>
</feature>
<keyword evidence="8" id="KW-0560">Oxidoreductase</keyword>
<dbReference type="GO" id="GO:0046872">
    <property type="term" value="F:metal ion binding"/>
    <property type="evidence" value="ECO:0007669"/>
    <property type="project" value="UniProtKB-KW"/>
</dbReference>
<dbReference type="OrthoDB" id="2113341at2759"/>
<proteinExistence type="inferred from homology"/>
<dbReference type="InterPro" id="IPR019793">
    <property type="entry name" value="Peroxidases_heam-ligand_BS"/>
</dbReference>
<keyword evidence="9 13" id="KW-0408">Iron</keyword>
<dbReference type="GO" id="GO:0020037">
    <property type="term" value="F:heme binding"/>
    <property type="evidence" value="ECO:0007669"/>
    <property type="project" value="InterPro"/>
</dbReference>
<feature type="disulfide bond" evidence="15">
    <location>
        <begin position="144"/>
        <end position="149"/>
    </location>
</feature>
<dbReference type="InterPro" id="IPR033905">
    <property type="entry name" value="Secretory_peroxidase"/>
</dbReference>
<evidence type="ECO:0000256" key="3">
    <source>
        <dbReference type="ARBA" id="ARBA00006873"/>
    </source>
</evidence>
<evidence type="ECO:0000256" key="5">
    <source>
        <dbReference type="ARBA" id="ARBA00022559"/>
    </source>
</evidence>
<feature type="region of interest" description="Disordered" evidence="16">
    <location>
        <begin position="1"/>
        <end position="38"/>
    </location>
</feature>
<reference evidence="19" key="1">
    <citation type="submission" date="2020-01" db="EMBL/GenBank/DDBJ databases">
        <authorList>
            <person name="Mishra B."/>
        </authorList>
    </citation>
    <scope>NUCLEOTIDE SEQUENCE [LARGE SCALE GENOMIC DNA]</scope>
</reference>
<keyword evidence="5" id="KW-0575">Peroxidase</keyword>
<dbReference type="EMBL" id="CACVBM020000155">
    <property type="protein sequence ID" value="CAA7015190.1"/>
    <property type="molecule type" value="Genomic_DNA"/>
</dbReference>
<comment type="cofactor">
    <cofactor evidence="13">
        <name>heme b</name>
        <dbReference type="ChEBI" id="CHEBI:60344"/>
    </cofactor>
    <text evidence="13">Binds 1 heme b (iron(II)-protoporphyrin IX) group per subunit.</text>
</comment>
<feature type="disulfide bond" evidence="15">
    <location>
        <begin position="111"/>
        <end position="190"/>
    </location>
</feature>
<evidence type="ECO:0000259" key="18">
    <source>
        <dbReference type="PROSITE" id="PS50873"/>
    </source>
</evidence>
<evidence type="ECO:0000313" key="19">
    <source>
        <dbReference type="EMBL" id="CAA7015190.1"/>
    </source>
</evidence>
<feature type="binding site" evidence="13">
    <location>
        <position position="164"/>
    </location>
    <ligand>
        <name>Ca(2+)</name>
        <dbReference type="ChEBI" id="CHEBI:29108"/>
        <label>1</label>
    </ligand>
</feature>
<dbReference type="FunFam" id="1.10.420.10:FF:000001">
    <property type="entry name" value="Peroxidase"/>
    <property type="match status" value="1"/>
</dbReference>
<feature type="transmembrane region" description="Helical" evidence="17">
    <location>
        <begin position="45"/>
        <end position="65"/>
    </location>
</feature>
<dbReference type="PROSITE" id="PS50873">
    <property type="entry name" value="PEROXIDASE_4"/>
    <property type="match status" value="1"/>
</dbReference>
<name>A0A6D2HHN8_9BRAS</name>
<feature type="binding site" evidence="13">
    <location>
        <position position="152"/>
    </location>
    <ligand>
        <name>Ca(2+)</name>
        <dbReference type="ChEBI" id="CHEBI:29108"/>
        <label>1</label>
    </ligand>
</feature>
<dbReference type="InterPro" id="IPR000823">
    <property type="entry name" value="Peroxidase_pln"/>
</dbReference>
<evidence type="ECO:0000256" key="12">
    <source>
        <dbReference type="PIRSR" id="PIRSR600823-2"/>
    </source>
</evidence>
<dbReference type="SUPFAM" id="SSF48113">
    <property type="entry name" value="Heme-dependent peroxidases"/>
    <property type="match status" value="1"/>
</dbReference>
<comment type="cofactor">
    <cofactor evidence="13">
        <name>Ca(2+)</name>
        <dbReference type="ChEBI" id="CHEBI:29108"/>
    </cofactor>
    <text evidence="13">Binds 2 calcium ions per subunit.</text>
</comment>
<comment type="function">
    <text evidence="2">Removal of H(2)O(2), oxidation of toxic reductants, biosynthesis and degradation of lignin, suberization, auxin catabolism, response to environmental stresses such as wounding, pathogen attack and oxidative stress. These functions might be dependent on each isozyme/isoform in each plant tissue.</text>
</comment>
<keyword evidence="20" id="KW-1185">Reference proteome</keyword>
<evidence type="ECO:0000256" key="2">
    <source>
        <dbReference type="ARBA" id="ARBA00002322"/>
    </source>
</evidence>
<feature type="active site" description="Proton acceptor" evidence="11">
    <location>
        <position position="142"/>
    </location>
</feature>
<dbReference type="InterPro" id="IPR002016">
    <property type="entry name" value="Haem_peroxidase"/>
</dbReference>
<dbReference type="GO" id="GO:0140825">
    <property type="term" value="F:lactoperoxidase activity"/>
    <property type="evidence" value="ECO:0007669"/>
    <property type="project" value="UniProtKB-EC"/>
</dbReference>
<evidence type="ECO:0000256" key="13">
    <source>
        <dbReference type="PIRSR" id="PIRSR600823-3"/>
    </source>
</evidence>
<evidence type="ECO:0000256" key="16">
    <source>
        <dbReference type="SAM" id="MobiDB-lite"/>
    </source>
</evidence>
<evidence type="ECO:0000256" key="8">
    <source>
        <dbReference type="ARBA" id="ARBA00023002"/>
    </source>
</evidence>
<dbReference type="GO" id="GO:0006979">
    <property type="term" value="P:response to oxidative stress"/>
    <property type="evidence" value="ECO:0007669"/>
    <property type="project" value="InterPro"/>
</dbReference>
<evidence type="ECO:0000256" key="17">
    <source>
        <dbReference type="SAM" id="Phobius"/>
    </source>
</evidence>
<dbReference type="EC" id="1.11.1.7" evidence="4"/>
<sequence length="433" mass="48855">MWNVEPQKSKHLTYPRGEQNHNKRDEEREEREETKKERETIRFLGGYKTASVTCVVVAISIYVAFSFTKSPVNRTDAEDYMKRSMYSAMPEDEESELPYSRLEFGYYHASCPLAERLIRNSVKKVYKSRPAIAPSLIRLLFHNCFIEGCDASVLLDADESQTSEKEAAPNLTLRGFEVIDAIKSDLENICPGIVSCSDILAVATKEAVELSCHGTLRLVVQVITYKLEGEIALVAFKNIAEQELPSPRASLSVILARFASRGFNQQETVSLLGAHSVGITHCTFFDDRIYNFSGTGKPDPELNPDLLKGLRRKCPFSGSSSSPSVPEEDDLIDCRSSSENTKERTVDLSFGNEGGRLKFGTRYFKRLLENKVHMFSDQQLMSKEETAKWVRKYASNPLEFHRDFAMAMVKLSTYHVLTDPLGQIRSNCSLILP</sequence>
<feature type="compositionally biased region" description="Basic and acidic residues" evidence="16">
    <location>
        <begin position="18"/>
        <end position="38"/>
    </location>
</feature>
<evidence type="ECO:0000256" key="14">
    <source>
        <dbReference type="PIRSR" id="PIRSR600823-4"/>
    </source>
</evidence>
<dbReference type="PANTHER" id="PTHR31235">
    <property type="entry name" value="PEROXIDASE 25-RELATED"/>
    <property type="match status" value="1"/>
</dbReference>
<dbReference type="Proteomes" id="UP000467841">
    <property type="component" value="Unassembled WGS sequence"/>
</dbReference>
<evidence type="ECO:0000256" key="15">
    <source>
        <dbReference type="PIRSR" id="PIRSR600823-5"/>
    </source>
</evidence>
<dbReference type="PRINTS" id="PR00458">
    <property type="entry name" value="PEROXIDASE"/>
</dbReference>
<dbReference type="GO" id="GO:0042744">
    <property type="term" value="P:hydrogen peroxide catabolic process"/>
    <property type="evidence" value="ECO:0007669"/>
    <property type="project" value="InterPro"/>
</dbReference>
<organism evidence="19 20">
    <name type="scientific">Microthlaspi erraticum</name>
    <dbReference type="NCBI Taxonomy" id="1685480"/>
    <lineage>
        <taxon>Eukaryota</taxon>
        <taxon>Viridiplantae</taxon>
        <taxon>Streptophyta</taxon>
        <taxon>Embryophyta</taxon>
        <taxon>Tracheophyta</taxon>
        <taxon>Spermatophyta</taxon>
        <taxon>Magnoliopsida</taxon>
        <taxon>eudicotyledons</taxon>
        <taxon>Gunneridae</taxon>
        <taxon>Pentapetalae</taxon>
        <taxon>rosids</taxon>
        <taxon>malvids</taxon>
        <taxon>Brassicales</taxon>
        <taxon>Brassicaceae</taxon>
        <taxon>Coluteocarpeae</taxon>
        <taxon>Microthlaspi</taxon>
    </lineage>
</organism>
<accession>A0A6D2HHN8</accession>
<feature type="binding site" evidence="13">
    <location>
        <position position="148"/>
    </location>
    <ligand>
        <name>Ca(2+)</name>
        <dbReference type="ChEBI" id="CHEBI:29108"/>
        <label>1</label>
    </ligand>
</feature>
<evidence type="ECO:0000256" key="9">
    <source>
        <dbReference type="ARBA" id="ARBA00023004"/>
    </source>
</evidence>
<dbReference type="Gene3D" id="1.10.420.10">
    <property type="entry name" value="Peroxidase, domain 2"/>
    <property type="match status" value="1"/>
</dbReference>
<feature type="binding site" evidence="12">
    <location>
        <position position="245"/>
    </location>
    <ligand>
        <name>substrate</name>
    </ligand>
</feature>
<dbReference type="AlphaFoldDB" id="A0A6D2HHN8"/>
<keyword evidence="10 15" id="KW-1015">Disulfide bond</keyword>
<evidence type="ECO:0000313" key="20">
    <source>
        <dbReference type="Proteomes" id="UP000467841"/>
    </source>
</evidence>
<evidence type="ECO:0000256" key="10">
    <source>
        <dbReference type="ARBA" id="ARBA00023157"/>
    </source>
</evidence>
<dbReference type="InterPro" id="IPR010255">
    <property type="entry name" value="Haem_peroxidase_sf"/>
</dbReference>
<keyword evidence="17" id="KW-1133">Transmembrane helix</keyword>
<keyword evidence="17" id="KW-0472">Membrane</keyword>
<comment type="similarity">
    <text evidence="3">Belongs to the peroxidase family. Ascorbate peroxidase subfamily.</text>
</comment>
<feature type="disulfide bond" evidence="15">
    <location>
        <begin position="282"/>
        <end position="314"/>
    </location>
</feature>